<evidence type="ECO:0008006" key="4">
    <source>
        <dbReference type="Google" id="ProtNLM"/>
    </source>
</evidence>
<keyword evidence="3" id="KW-1185">Reference proteome</keyword>
<accession>A0A5J4KRS3</accession>
<dbReference type="Pfam" id="PF00805">
    <property type="entry name" value="Pentapeptide"/>
    <property type="match status" value="3"/>
</dbReference>
<dbReference type="AlphaFoldDB" id="A0A5J4KRS3"/>
<feature type="compositionally biased region" description="Polar residues" evidence="1">
    <location>
        <begin position="231"/>
        <end position="246"/>
    </location>
</feature>
<organism evidence="2 3">
    <name type="scientific">Dictyobacter vulcani</name>
    <dbReference type="NCBI Taxonomy" id="2607529"/>
    <lineage>
        <taxon>Bacteria</taxon>
        <taxon>Bacillati</taxon>
        <taxon>Chloroflexota</taxon>
        <taxon>Ktedonobacteria</taxon>
        <taxon>Ktedonobacterales</taxon>
        <taxon>Dictyobacteraceae</taxon>
        <taxon>Dictyobacter</taxon>
    </lineage>
</organism>
<evidence type="ECO:0000313" key="3">
    <source>
        <dbReference type="Proteomes" id="UP000326912"/>
    </source>
</evidence>
<name>A0A5J4KRS3_9CHLR</name>
<dbReference type="PANTHER" id="PTHR14136">
    <property type="entry name" value="BTB_POZ DOMAIN-CONTAINING PROTEIN KCTD9"/>
    <property type="match status" value="1"/>
</dbReference>
<dbReference type="Proteomes" id="UP000326912">
    <property type="component" value="Unassembled WGS sequence"/>
</dbReference>
<dbReference type="PANTHER" id="PTHR14136:SF17">
    <property type="entry name" value="BTB_POZ DOMAIN-CONTAINING PROTEIN KCTD9"/>
    <property type="match status" value="1"/>
</dbReference>
<dbReference type="SUPFAM" id="SSF141571">
    <property type="entry name" value="Pentapeptide repeat-like"/>
    <property type="match status" value="1"/>
</dbReference>
<evidence type="ECO:0000313" key="2">
    <source>
        <dbReference type="EMBL" id="GER89087.1"/>
    </source>
</evidence>
<dbReference type="InterPro" id="IPR001646">
    <property type="entry name" value="5peptide_repeat"/>
</dbReference>
<reference evidence="2 3" key="1">
    <citation type="submission" date="2019-10" db="EMBL/GenBank/DDBJ databases">
        <title>Dictyobacter vulcani sp. nov., within the class Ktedonobacteria, isolated from soil of volcanic Mt. Zao.</title>
        <authorList>
            <person name="Zheng Y."/>
            <person name="Wang C.M."/>
            <person name="Sakai Y."/>
            <person name="Abe K."/>
            <person name="Yokota A."/>
            <person name="Yabe S."/>
        </authorList>
    </citation>
    <scope>NUCLEOTIDE SEQUENCE [LARGE SCALE GENOMIC DNA]</scope>
    <source>
        <strain evidence="2 3">W12</strain>
    </source>
</reference>
<protein>
    <recommendedName>
        <fullName evidence="4">Pentapeptide repeat-containing protein</fullName>
    </recommendedName>
</protein>
<dbReference type="EMBL" id="BKZW01000001">
    <property type="protein sequence ID" value="GER89087.1"/>
    <property type="molecule type" value="Genomic_DNA"/>
</dbReference>
<sequence>MPLNYILLNKTALGLLAPLSNDIISVAAAQGYYDSEQWSFPSHFYMLQGIRTDKDVNPMRSQKQRDLLLSGKKLWNAWRKEFPDVQAVEPALHEADLHGMDLRNFDLHGADLTEANLQEVDLRGADLCGADLRGANLSGANLSGVNLSEAHLRWADLRNAMLGYADLSRADLSHADLRGAFLEGALLRNAHFDEVNLSGVDLSKVDLSRENLRTAKLVGAIIGIVRVSSMPDTSKQPVAPDTSSNVAPEELQPVHPAA</sequence>
<dbReference type="InterPro" id="IPR051082">
    <property type="entry name" value="Pentapeptide-BTB/POZ_domain"/>
</dbReference>
<gene>
    <name evidence="2" type="ORF">KDW_32490</name>
</gene>
<dbReference type="Gene3D" id="2.160.20.80">
    <property type="entry name" value="E3 ubiquitin-protein ligase SopA"/>
    <property type="match status" value="1"/>
</dbReference>
<evidence type="ECO:0000256" key="1">
    <source>
        <dbReference type="SAM" id="MobiDB-lite"/>
    </source>
</evidence>
<proteinExistence type="predicted"/>
<feature type="region of interest" description="Disordered" evidence="1">
    <location>
        <begin position="231"/>
        <end position="258"/>
    </location>
</feature>
<comment type="caution">
    <text evidence="2">The sequence shown here is derived from an EMBL/GenBank/DDBJ whole genome shotgun (WGS) entry which is preliminary data.</text>
</comment>